<comment type="subcellular location">
    <subcellularLocation>
        <location evidence="1">Membrane</location>
        <topology evidence="1">Multi-pass membrane protein</topology>
    </subcellularLocation>
</comment>
<dbReference type="GO" id="GO:0061024">
    <property type="term" value="P:membrane organization"/>
    <property type="evidence" value="ECO:0007669"/>
    <property type="project" value="TreeGrafter"/>
</dbReference>
<evidence type="ECO:0000313" key="11">
    <source>
        <dbReference type="Proteomes" id="UP000237438"/>
    </source>
</evidence>
<organism evidence="10 11">
    <name type="scientific">Erysiphe pulchra</name>
    <dbReference type="NCBI Taxonomy" id="225359"/>
    <lineage>
        <taxon>Eukaryota</taxon>
        <taxon>Fungi</taxon>
        <taxon>Dikarya</taxon>
        <taxon>Ascomycota</taxon>
        <taxon>Pezizomycotina</taxon>
        <taxon>Leotiomycetes</taxon>
        <taxon>Erysiphales</taxon>
        <taxon>Erysiphaceae</taxon>
        <taxon>Erysiphe</taxon>
    </lineage>
</organism>
<keyword evidence="3 8" id="KW-0812">Transmembrane</keyword>
<feature type="region of interest" description="Disordered" evidence="7">
    <location>
        <begin position="318"/>
        <end position="361"/>
    </location>
</feature>
<dbReference type="CDD" id="cd20546">
    <property type="entry name" value="CYCLIN_SpCG1C_ScCTK2-like_rpt2"/>
    <property type="match status" value="1"/>
</dbReference>
<evidence type="ECO:0000256" key="6">
    <source>
        <dbReference type="RuleBase" id="RU000383"/>
    </source>
</evidence>
<proteinExistence type="inferred from homology"/>
<dbReference type="GO" id="GO:0005783">
    <property type="term" value="C:endoplasmic reticulum"/>
    <property type="evidence" value="ECO:0007669"/>
    <property type="project" value="TreeGrafter"/>
</dbReference>
<dbReference type="GO" id="GO:0071786">
    <property type="term" value="P:endoplasmic reticulum tubular network organization"/>
    <property type="evidence" value="ECO:0007669"/>
    <property type="project" value="TreeGrafter"/>
</dbReference>
<dbReference type="OrthoDB" id="4951845at2759"/>
<feature type="domain" description="Cyclin-like" evidence="9">
    <location>
        <begin position="180"/>
        <end position="267"/>
    </location>
</feature>
<evidence type="ECO:0000256" key="3">
    <source>
        <dbReference type="ARBA" id="ARBA00022692"/>
    </source>
</evidence>
<dbReference type="STRING" id="225359.A0A2S4Q1N3"/>
<dbReference type="GO" id="GO:0016020">
    <property type="term" value="C:membrane"/>
    <property type="evidence" value="ECO:0007669"/>
    <property type="project" value="UniProtKB-SubCell"/>
</dbReference>
<sequence length="659" mass="74318">MASTPHQSNGNKSASNTDNNSSSNTRSKPKSRIHVSNQYIFEPQLQDQLRSNGTISSREDNFRLLGIQWISDIGKALQLPVRTFCTAATYYHKFRLIHKDNEYHYHDAAAGALLTACKIEDTLKKSKEILCAAHNLKVLPSEQLSSDDSIFEGHSKVVIGLERLMLEASGFDFRVRYPQKHLVKVSKELGIDKSVYLIAYNIMIDLYRTLAPLKQTSATMSFACLELAALIMDEKKHVIPRTQLIPLYENCSTTRTEVLETVLDLLDLYTHSQKSSIIGPLHHIDKFIQIQILLNQEIEHDSSLNQKSVVFEPHRVNGAKKTPQTPVTPASPEIRKNGNTNTSPILLSPRSASSGRRGGINTTRVPEITIRFMLDAEQARKEQEMVSEYFKTEYEEYEVEVEEPIRPPPRPERPNRNHTRGRDDRYHHYNSSKRARPIVSYRIAFISAAATYGIVVYKAFRARARATVYYPITSMSTANSLPAMALVWLWSSQYPLAMLPFGVYSIFHVATYTRTVLVPTFEAGSSNGSTATPKPNSIADTIGRFVKRYYDASMGLVAMLEISLWGRILLSSLTFSKGSWILLATYTIFLRARYAQSTFVQIQFRNLEARIDSLIGAQSTPPAARQAWDTLKEGLRTFHDSTNFQKHMSAGPSAPKKAT</sequence>
<feature type="compositionally biased region" description="Basic and acidic residues" evidence="7">
    <location>
        <begin position="403"/>
        <end position="427"/>
    </location>
</feature>
<dbReference type="Proteomes" id="UP000237438">
    <property type="component" value="Unassembled WGS sequence"/>
</dbReference>
<evidence type="ECO:0000313" key="10">
    <source>
        <dbReference type="EMBL" id="POS88151.1"/>
    </source>
</evidence>
<evidence type="ECO:0000259" key="9">
    <source>
        <dbReference type="SMART" id="SM00385"/>
    </source>
</evidence>
<reference evidence="10 11" key="1">
    <citation type="submission" date="2017-10" db="EMBL/GenBank/DDBJ databases">
        <title>Development of genomic resources for the powdery mildew, Erysiphe pulchra.</title>
        <authorList>
            <person name="Wadl P.A."/>
            <person name="Mack B.M."/>
            <person name="Moore G."/>
            <person name="Beltz S.B."/>
        </authorList>
    </citation>
    <scope>NUCLEOTIDE SEQUENCE [LARGE SCALE GENOMIC DNA]</scope>
    <source>
        <strain evidence="10">Cflorida</strain>
    </source>
</reference>
<dbReference type="PANTHER" id="PTHR12703">
    <property type="entry name" value="TRANSMEMBRANE PROTEIN 33"/>
    <property type="match status" value="1"/>
</dbReference>
<comment type="similarity">
    <text evidence="6">Belongs to the cyclin family.</text>
</comment>
<dbReference type="AlphaFoldDB" id="A0A2S4Q1N3"/>
<accession>A0A2S4Q1N3</accession>
<keyword evidence="4 8" id="KW-1133">Transmembrane helix</keyword>
<dbReference type="InterPro" id="IPR005344">
    <property type="entry name" value="TMEM33/Pom33"/>
</dbReference>
<keyword evidence="11" id="KW-1185">Reference proteome</keyword>
<feature type="transmembrane region" description="Helical" evidence="8">
    <location>
        <begin position="469"/>
        <end position="490"/>
    </location>
</feature>
<keyword evidence="6" id="KW-0195">Cyclin</keyword>
<comment type="caution">
    <text evidence="10">The sequence shown here is derived from an EMBL/GenBank/DDBJ whole genome shotgun (WGS) entry which is preliminary data.</text>
</comment>
<evidence type="ECO:0000256" key="2">
    <source>
        <dbReference type="ARBA" id="ARBA00007322"/>
    </source>
</evidence>
<dbReference type="InterPro" id="IPR036915">
    <property type="entry name" value="Cyclin-like_sf"/>
</dbReference>
<evidence type="ECO:0000256" key="4">
    <source>
        <dbReference type="ARBA" id="ARBA00022989"/>
    </source>
</evidence>
<dbReference type="Gene3D" id="1.10.472.10">
    <property type="entry name" value="Cyclin-like"/>
    <property type="match status" value="2"/>
</dbReference>
<feature type="transmembrane region" description="Helical" evidence="8">
    <location>
        <begin position="439"/>
        <end position="457"/>
    </location>
</feature>
<feature type="compositionally biased region" description="Polar residues" evidence="7">
    <location>
        <begin position="1"/>
        <end position="10"/>
    </location>
</feature>
<feature type="region of interest" description="Disordered" evidence="7">
    <location>
        <begin position="1"/>
        <end position="32"/>
    </location>
</feature>
<comment type="similarity">
    <text evidence="2">Belongs to the PER33/POM33 family.</text>
</comment>
<dbReference type="InterPro" id="IPR051645">
    <property type="entry name" value="PER33/POM33_regulator"/>
</dbReference>
<dbReference type="InterPro" id="IPR013763">
    <property type="entry name" value="Cyclin-like_dom"/>
</dbReference>
<feature type="region of interest" description="Disordered" evidence="7">
    <location>
        <begin position="400"/>
        <end position="429"/>
    </location>
</feature>
<feature type="transmembrane region" description="Helical" evidence="8">
    <location>
        <begin position="564"/>
        <end position="589"/>
    </location>
</feature>
<protein>
    <recommendedName>
        <fullName evidence="9">Cyclin-like domain-containing protein</fullName>
    </recommendedName>
</protein>
<dbReference type="Pfam" id="PF03661">
    <property type="entry name" value="TMEM33_Pom33"/>
    <property type="match status" value="1"/>
</dbReference>
<keyword evidence="5 8" id="KW-0472">Membrane</keyword>
<gene>
    <name evidence="10" type="ORF">EPUL_001342</name>
</gene>
<dbReference type="SUPFAM" id="SSF47954">
    <property type="entry name" value="Cyclin-like"/>
    <property type="match status" value="2"/>
</dbReference>
<evidence type="ECO:0000256" key="8">
    <source>
        <dbReference type="SAM" id="Phobius"/>
    </source>
</evidence>
<dbReference type="PANTHER" id="PTHR12703:SF4">
    <property type="entry name" value="TRANSMEMBRANE PROTEIN 33"/>
    <property type="match status" value="1"/>
</dbReference>
<evidence type="ECO:0000256" key="5">
    <source>
        <dbReference type="ARBA" id="ARBA00023136"/>
    </source>
</evidence>
<evidence type="ECO:0000256" key="7">
    <source>
        <dbReference type="SAM" id="MobiDB-lite"/>
    </source>
</evidence>
<dbReference type="Pfam" id="PF00134">
    <property type="entry name" value="Cyclin_N"/>
    <property type="match status" value="1"/>
</dbReference>
<feature type="domain" description="Cyclin-like" evidence="9">
    <location>
        <begin position="68"/>
        <end position="167"/>
    </location>
</feature>
<dbReference type="EMBL" id="PEDP01000026">
    <property type="protein sequence ID" value="POS88151.1"/>
    <property type="molecule type" value="Genomic_DNA"/>
</dbReference>
<feature type="compositionally biased region" description="Low complexity" evidence="7">
    <location>
        <begin position="11"/>
        <end position="24"/>
    </location>
</feature>
<dbReference type="SMART" id="SM00385">
    <property type="entry name" value="CYCLIN"/>
    <property type="match status" value="2"/>
</dbReference>
<evidence type="ECO:0000256" key="1">
    <source>
        <dbReference type="ARBA" id="ARBA00004141"/>
    </source>
</evidence>
<dbReference type="InterPro" id="IPR006671">
    <property type="entry name" value="Cyclin_N"/>
</dbReference>
<name>A0A2S4Q1N3_9PEZI</name>